<keyword evidence="3" id="KW-1185">Reference proteome</keyword>
<evidence type="ECO:0000313" key="3">
    <source>
        <dbReference type="Proteomes" id="UP000002707"/>
    </source>
</evidence>
<gene>
    <name evidence="2" type="ordered locus">LCA_1228</name>
</gene>
<reference evidence="3" key="1">
    <citation type="journal article" date="2005" name="Nat. Biotechnol.">
        <title>The complete genome sequence of the meat-borne lactic acid bacterium Lactobacillus sakei 23K.</title>
        <authorList>
            <person name="Chaillou S."/>
            <person name="Champomier-Verges M.-C."/>
            <person name="Cornet M."/>
            <person name="Crutz-Le Coq A.-M."/>
            <person name="Dudez A.-M."/>
            <person name="Martin V."/>
            <person name="Beaufils S."/>
            <person name="Darbon-Rongere E."/>
            <person name="Bossy R."/>
            <person name="Loux V."/>
            <person name="Zagorec M."/>
        </authorList>
    </citation>
    <scope>NUCLEOTIDE SEQUENCE [LARGE SCALE GENOMIC DNA]</scope>
    <source>
        <strain evidence="3">23K</strain>
    </source>
</reference>
<protein>
    <submittedName>
        <fullName evidence="2">Hypothetical small peptide</fullName>
    </submittedName>
</protein>
<sequence length="40" mass="4549">MWTNLETALELMIFGMGGVFLVLFILFVAAKLLIKFFPVN</sequence>
<keyword evidence="1" id="KW-0472">Membrane</keyword>
<dbReference type="EMBL" id="CR936503">
    <property type="protein sequence ID" value="CAI55532.1"/>
    <property type="molecule type" value="Genomic_DNA"/>
</dbReference>
<dbReference type="eggNOG" id="ENOG5030AY8">
    <property type="taxonomic scope" value="Bacteria"/>
</dbReference>
<dbReference type="Proteomes" id="UP000002707">
    <property type="component" value="Chromosome"/>
</dbReference>
<keyword evidence="1" id="KW-1133">Transmembrane helix</keyword>
<feature type="transmembrane region" description="Helical" evidence="1">
    <location>
        <begin position="12"/>
        <end position="34"/>
    </location>
</feature>
<organism evidence="2 3">
    <name type="scientific">Latilactobacillus sakei subsp. sakei (strain 23K)</name>
    <name type="common">Lactobacillus sakei subsp. sakei</name>
    <dbReference type="NCBI Taxonomy" id="314315"/>
    <lineage>
        <taxon>Bacteria</taxon>
        <taxon>Bacillati</taxon>
        <taxon>Bacillota</taxon>
        <taxon>Bacilli</taxon>
        <taxon>Lactobacillales</taxon>
        <taxon>Lactobacillaceae</taxon>
        <taxon>Latilactobacillus</taxon>
    </lineage>
</organism>
<dbReference type="NCBIfam" id="NF040909">
    <property type="entry name" value="OadG_rel_small"/>
    <property type="match status" value="1"/>
</dbReference>
<proteinExistence type="predicted"/>
<dbReference type="KEGG" id="lsa:LCA_1228"/>
<keyword evidence="1" id="KW-0812">Transmembrane</keyword>
<accession>Q38WA1</accession>
<dbReference type="AlphaFoldDB" id="Q38WA1"/>
<evidence type="ECO:0000256" key="1">
    <source>
        <dbReference type="SAM" id="Phobius"/>
    </source>
</evidence>
<evidence type="ECO:0000313" key="2">
    <source>
        <dbReference type="EMBL" id="CAI55532.1"/>
    </source>
</evidence>
<dbReference type="HOGENOM" id="CLU_213017_1_2_9"/>
<dbReference type="RefSeq" id="WP_011374925.1">
    <property type="nucleotide sequence ID" value="NC_007576.1"/>
</dbReference>
<name>Q38WA1_LATSS</name>